<name>A0A315VGD9_GAMAF</name>
<feature type="compositionally biased region" description="Polar residues" evidence="1">
    <location>
        <begin position="19"/>
        <end position="34"/>
    </location>
</feature>
<dbReference type="EMBL" id="NHOQ01001847">
    <property type="protein sequence ID" value="PWA21987.1"/>
    <property type="molecule type" value="Genomic_DNA"/>
</dbReference>
<feature type="compositionally biased region" description="Basic and acidic residues" evidence="1">
    <location>
        <begin position="36"/>
        <end position="46"/>
    </location>
</feature>
<evidence type="ECO:0000256" key="1">
    <source>
        <dbReference type="SAM" id="MobiDB-lite"/>
    </source>
</evidence>
<sequence length="135" mass="14850">MKDMATMAGKLMPPAVAKQTLSSNKGTNQTTSQEMDCPHSYRDKSPPKKKKAHSEASTLKSAGSFDATVAGARREISMLLTNFTDLLRERAAADTTQMKELEGILTEARNLESYLKDKKCNLRQSLALISNKLQS</sequence>
<dbReference type="InterPro" id="IPR029193">
    <property type="entry name" value="TEX12"/>
</dbReference>
<accession>A0A315VGD9</accession>
<evidence type="ECO:0000313" key="2">
    <source>
        <dbReference type="EMBL" id="PWA21987.1"/>
    </source>
</evidence>
<dbReference type="Proteomes" id="UP000250572">
    <property type="component" value="Unassembled WGS sequence"/>
</dbReference>
<reference evidence="2 3" key="1">
    <citation type="journal article" date="2018" name="G3 (Bethesda)">
        <title>A High-Quality Reference Genome for the Invasive Mosquitofish Gambusia affinis Using a Chicago Library.</title>
        <authorList>
            <person name="Hoffberg S.L."/>
            <person name="Troendle N.J."/>
            <person name="Glenn T.C."/>
            <person name="Mahmud O."/>
            <person name="Louha S."/>
            <person name="Chalopin D."/>
            <person name="Bennetzen J.L."/>
            <person name="Mauricio R."/>
        </authorList>
    </citation>
    <scope>NUCLEOTIDE SEQUENCE [LARGE SCALE GENOMIC DNA]</scope>
    <source>
        <strain evidence="2">NE01/NJP1002.9</strain>
        <tissue evidence="2">Muscle</tissue>
    </source>
</reference>
<evidence type="ECO:0000313" key="3">
    <source>
        <dbReference type="Proteomes" id="UP000250572"/>
    </source>
</evidence>
<gene>
    <name evidence="2" type="ORF">CCH79_00019744</name>
</gene>
<protein>
    <submittedName>
        <fullName evidence="2">Uncharacterized protein</fullName>
    </submittedName>
</protein>
<dbReference type="OMA" id="TSQEMDC"/>
<dbReference type="AlphaFoldDB" id="A0A315VGD9"/>
<organism evidence="2 3">
    <name type="scientific">Gambusia affinis</name>
    <name type="common">Western mosquitofish</name>
    <name type="synonym">Heterandria affinis</name>
    <dbReference type="NCBI Taxonomy" id="33528"/>
    <lineage>
        <taxon>Eukaryota</taxon>
        <taxon>Metazoa</taxon>
        <taxon>Chordata</taxon>
        <taxon>Craniata</taxon>
        <taxon>Vertebrata</taxon>
        <taxon>Euteleostomi</taxon>
        <taxon>Actinopterygii</taxon>
        <taxon>Neopterygii</taxon>
        <taxon>Teleostei</taxon>
        <taxon>Neoteleostei</taxon>
        <taxon>Acanthomorphata</taxon>
        <taxon>Ovalentaria</taxon>
        <taxon>Atherinomorphae</taxon>
        <taxon>Cyprinodontiformes</taxon>
        <taxon>Poeciliidae</taxon>
        <taxon>Poeciliinae</taxon>
        <taxon>Gambusia</taxon>
    </lineage>
</organism>
<dbReference type="Pfam" id="PF15219">
    <property type="entry name" value="TEX12"/>
    <property type="match status" value="1"/>
</dbReference>
<dbReference type="PANTHER" id="PTHR37349">
    <property type="entry name" value="TESTIS-EXPRESSED PROTEIN 12"/>
    <property type="match status" value="1"/>
</dbReference>
<feature type="region of interest" description="Disordered" evidence="1">
    <location>
        <begin position="1"/>
        <end position="59"/>
    </location>
</feature>
<proteinExistence type="predicted"/>
<dbReference type="PANTHER" id="PTHR37349:SF1">
    <property type="entry name" value="TESTIS-EXPRESSED PROTEIN 12"/>
    <property type="match status" value="1"/>
</dbReference>
<keyword evidence="3" id="KW-1185">Reference proteome</keyword>
<feature type="non-terminal residue" evidence="2">
    <location>
        <position position="135"/>
    </location>
</feature>
<comment type="caution">
    <text evidence="2">The sequence shown here is derived from an EMBL/GenBank/DDBJ whole genome shotgun (WGS) entry which is preliminary data.</text>
</comment>